<dbReference type="InterPro" id="IPR003675">
    <property type="entry name" value="Rce1/LyrA-like_dom"/>
</dbReference>
<dbReference type="GO" id="GO:0080120">
    <property type="term" value="P:CAAX-box protein maturation"/>
    <property type="evidence" value="ECO:0007669"/>
    <property type="project" value="UniProtKB-ARBA"/>
</dbReference>
<gene>
    <name evidence="4" type="ORF">ERS132385_00310</name>
</gene>
<sequence>MKRVKNILKFIGLILVIVAINITPMRFIAIQDSMSGAMQWVSGIGYLVIATAIVVWTWKRYKKGLPDQQKRFTFTWKDFGFALLFFLVGRVVGIGGTLLTQLVTGNATTANDAALLATNEQLAKMFPLYFIAFHIAIGVFAPFMEELVFRGLFSSYFFKENQKWLKLIISSAVFALLHAIHPVELPLYFLLGAVFYLAYARRGNIVDAILVHILNNSLMVIFSIIGYLLVLFG</sequence>
<dbReference type="PANTHER" id="PTHR36435">
    <property type="entry name" value="SLR1288 PROTEIN"/>
    <property type="match status" value="1"/>
</dbReference>
<dbReference type="RefSeq" id="WP_044687429.1">
    <property type="nucleotide sequence ID" value="NZ_CEEW01000006.1"/>
</dbReference>
<organism evidence="4 5">
    <name type="scientific">Streptococcus suis</name>
    <dbReference type="NCBI Taxonomy" id="1307"/>
    <lineage>
        <taxon>Bacteria</taxon>
        <taxon>Bacillati</taxon>
        <taxon>Bacillota</taxon>
        <taxon>Bacilli</taxon>
        <taxon>Lactobacillales</taxon>
        <taxon>Streptococcaceae</taxon>
        <taxon>Streptococcus</taxon>
    </lineage>
</organism>
<keyword evidence="4" id="KW-0378">Hydrolase</keyword>
<dbReference type="InterPro" id="IPR052710">
    <property type="entry name" value="CAAX_protease"/>
</dbReference>
<reference evidence="4 5" key="1">
    <citation type="submission" date="2016-02" db="EMBL/GenBank/DDBJ databases">
        <authorList>
            <consortium name="Pathogen Informatics"/>
        </authorList>
    </citation>
    <scope>NUCLEOTIDE SEQUENCE [LARGE SCALE GENOMIC DNA]</scope>
    <source>
        <strain evidence="4 5">LSS23</strain>
    </source>
</reference>
<dbReference type="PANTHER" id="PTHR36435:SF1">
    <property type="entry name" value="CAAX AMINO TERMINAL PROTEASE FAMILY PROTEIN"/>
    <property type="match status" value="1"/>
</dbReference>
<proteinExistence type="inferred from homology"/>
<dbReference type="GO" id="GO:0004175">
    <property type="term" value="F:endopeptidase activity"/>
    <property type="evidence" value="ECO:0007669"/>
    <property type="project" value="UniProtKB-ARBA"/>
</dbReference>
<feature type="transmembrane region" description="Helical" evidence="2">
    <location>
        <begin position="79"/>
        <end position="102"/>
    </location>
</feature>
<evidence type="ECO:0000259" key="3">
    <source>
        <dbReference type="Pfam" id="PF02517"/>
    </source>
</evidence>
<dbReference type="Pfam" id="PF02517">
    <property type="entry name" value="Rce1-like"/>
    <property type="match status" value="1"/>
</dbReference>
<dbReference type="Proteomes" id="UP000073434">
    <property type="component" value="Unassembled WGS sequence"/>
</dbReference>
<feature type="transmembrane region" description="Helical" evidence="2">
    <location>
        <begin position="213"/>
        <end position="232"/>
    </location>
</feature>
<accession>A0A0Z8CBB1</accession>
<dbReference type="EMBL" id="FIFW01000002">
    <property type="protein sequence ID" value="CYU22228.1"/>
    <property type="molecule type" value="Genomic_DNA"/>
</dbReference>
<feature type="domain" description="CAAX prenyl protease 2/Lysostaphin resistance protein A-like" evidence="3">
    <location>
        <begin position="130"/>
        <end position="217"/>
    </location>
</feature>
<dbReference type="AlphaFoldDB" id="A0A0Z8CBB1"/>
<protein>
    <submittedName>
        <fullName evidence="4">CAAX amino terminal protease family protein</fullName>
    </submittedName>
</protein>
<keyword evidence="2" id="KW-1133">Transmembrane helix</keyword>
<keyword evidence="2" id="KW-0812">Transmembrane</keyword>
<feature type="transmembrane region" description="Helical" evidence="2">
    <location>
        <begin position="7"/>
        <end position="28"/>
    </location>
</feature>
<keyword evidence="2" id="KW-0472">Membrane</keyword>
<keyword evidence="4" id="KW-0645">Protease</keyword>
<name>A0A0Z8CBB1_STRSU</name>
<dbReference type="GO" id="GO:0006508">
    <property type="term" value="P:proteolysis"/>
    <property type="evidence" value="ECO:0007669"/>
    <property type="project" value="UniProtKB-KW"/>
</dbReference>
<evidence type="ECO:0000256" key="2">
    <source>
        <dbReference type="SAM" id="Phobius"/>
    </source>
</evidence>
<evidence type="ECO:0000256" key="1">
    <source>
        <dbReference type="ARBA" id="ARBA00009067"/>
    </source>
</evidence>
<feature type="transmembrane region" description="Helical" evidence="2">
    <location>
        <begin position="122"/>
        <end position="143"/>
    </location>
</feature>
<comment type="similarity">
    <text evidence="1">Belongs to the UPF0177 family.</text>
</comment>
<feature type="transmembrane region" description="Helical" evidence="2">
    <location>
        <begin position="40"/>
        <end position="58"/>
    </location>
</feature>
<evidence type="ECO:0000313" key="4">
    <source>
        <dbReference type="EMBL" id="CYU22228.1"/>
    </source>
</evidence>
<evidence type="ECO:0000313" key="5">
    <source>
        <dbReference type="Proteomes" id="UP000073434"/>
    </source>
</evidence>